<evidence type="ECO:0000256" key="2">
    <source>
        <dbReference type="ARBA" id="ARBA00008644"/>
    </source>
</evidence>
<keyword evidence="4" id="KW-0507">mRNA processing</keyword>
<evidence type="ECO:0000259" key="14">
    <source>
        <dbReference type="Pfam" id="PF23231"/>
    </source>
</evidence>
<evidence type="ECO:0000256" key="11">
    <source>
        <dbReference type="ARBA" id="ARBA00067212"/>
    </source>
</evidence>
<keyword evidence="7" id="KW-0508">mRNA splicing</keyword>
<feature type="region of interest" description="Disordered" evidence="12">
    <location>
        <begin position="818"/>
        <end position="849"/>
    </location>
</feature>
<keyword evidence="6" id="KW-0677">Repeat</keyword>
<accession>A0A1E4SYZ8</accession>
<dbReference type="STRING" id="983967.A0A1E4SYZ8"/>
<dbReference type="InterPro" id="IPR055433">
    <property type="entry name" value="HAT_Syf1-like_N"/>
</dbReference>
<evidence type="ECO:0000259" key="13">
    <source>
        <dbReference type="Pfam" id="PF23220"/>
    </source>
</evidence>
<dbReference type="InterPro" id="IPR003107">
    <property type="entry name" value="HAT"/>
</dbReference>
<dbReference type="Pfam" id="PF23231">
    <property type="entry name" value="HAT_Syf1_CNRKL1_C"/>
    <property type="match status" value="1"/>
</dbReference>
<dbReference type="SUPFAM" id="SSF48452">
    <property type="entry name" value="TPR-like"/>
    <property type="match status" value="3"/>
</dbReference>
<evidence type="ECO:0000313" key="17">
    <source>
        <dbReference type="Proteomes" id="UP000094801"/>
    </source>
</evidence>
<evidence type="ECO:0000256" key="9">
    <source>
        <dbReference type="ARBA" id="ARBA00037272"/>
    </source>
</evidence>
<feature type="domain" description="Pre-mRNA-splicing factor SYF1 central HAT repeats" evidence="13">
    <location>
        <begin position="220"/>
        <end position="419"/>
    </location>
</feature>
<comment type="subunit">
    <text evidence="3">Associated with the spliceosome.</text>
</comment>
<evidence type="ECO:0000256" key="8">
    <source>
        <dbReference type="ARBA" id="ARBA00023242"/>
    </source>
</evidence>
<evidence type="ECO:0000256" key="10">
    <source>
        <dbReference type="ARBA" id="ARBA00039472"/>
    </source>
</evidence>
<dbReference type="GO" id="GO:0071007">
    <property type="term" value="C:U2-type catalytic step 2 spliceosome"/>
    <property type="evidence" value="ECO:0007669"/>
    <property type="project" value="TreeGrafter"/>
</dbReference>
<dbReference type="GO" id="GO:0000349">
    <property type="term" value="P:generation of catalytic spliceosome for first transesterification step"/>
    <property type="evidence" value="ECO:0007669"/>
    <property type="project" value="TreeGrafter"/>
</dbReference>
<evidence type="ECO:0000259" key="15">
    <source>
        <dbReference type="Pfam" id="PF23233"/>
    </source>
</evidence>
<dbReference type="Proteomes" id="UP000094801">
    <property type="component" value="Unassembled WGS sequence"/>
</dbReference>
<dbReference type="SMART" id="SM00386">
    <property type="entry name" value="HAT"/>
    <property type="match status" value="10"/>
</dbReference>
<organism evidence="16 17">
    <name type="scientific">[Candida] arabinofermentans NRRL YB-2248</name>
    <dbReference type="NCBI Taxonomy" id="983967"/>
    <lineage>
        <taxon>Eukaryota</taxon>
        <taxon>Fungi</taxon>
        <taxon>Dikarya</taxon>
        <taxon>Ascomycota</taxon>
        <taxon>Saccharomycotina</taxon>
        <taxon>Pichiomycetes</taxon>
        <taxon>Pichiales</taxon>
        <taxon>Pichiaceae</taxon>
        <taxon>Ogataea</taxon>
        <taxon>Ogataea/Candida clade</taxon>
    </lineage>
</organism>
<gene>
    <name evidence="16" type="ORF">CANARDRAFT_28855</name>
</gene>
<dbReference type="PANTHER" id="PTHR11246">
    <property type="entry name" value="PRE-MRNA SPLICING FACTOR"/>
    <property type="match status" value="1"/>
</dbReference>
<feature type="compositionally biased region" description="Acidic residues" evidence="12">
    <location>
        <begin position="835"/>
        <end position="849"/>
    </location>
</feature>
<feature type="domain" description="Pre-mRNA-splicing factor Syf1/CRNKL1-like C-terminal HAT-repeats" evidence="14">
    <location>
        <begin position="431"/>
        <end position="783"/>
    </location>
</feature>
<dbReference type="Gene3D" id="1.25.40.10">
    <property type="entry name" value="Tetratricopeptide repeat domain"/>
    <property type="match status" value="3"/>
</dbReference>
<dbReference type="InterPro" id="IPR055430">
    <property type="entry name" value="HAT_Syf1_CNRKL1_C"/>
</dbReference>
<evidence type="ECO:0000313" key="16">
    <source>
        <dbReference type="EMBL" id="ODV84700.1"/>
    </source>
</evidence>
<comment type="subcellular location">
    <subcellularLocation>
        <location evidence="1">Nucleus</location>
    </subcellularLocation>
</comment>
<evidence type="ECO:0000256" key="6">
    <source>
        <dbReference type="ARBA" id="ARBA00022737"/>
    </source>
</evidence>
<proteinExistence type="inferred from homology"/>
<keyword evidence="17" id="KW-1185">Reference proteome</keyword>
<keyword evidence="5" id="KW-0747">Spliceosome</keyword>
<dbReference type="FunFam" id="1.25.40.10:FF:000137">
    <property type="entry name" value="Pre-mRNA-splicing factor syf1"/>
    <property type="match status" value="1"/>
</dbReference>
<evidence type="ECO:0000256" key="4">
    <source>
        <dbReference type="ARBA" id="ARBA00022664"/>
    </source>
</evidence>
<feature type="domain" description="Pre-mRNA-splicing factor Syf1-like N-terminal HAT-repeats" evidence="15">
    <location>
        <begin position="13"/>
        <end position="171"/>
    </location>
</feature>
<comment type="similarity">
    <text evidence="2">Belongs to the crooked-neck family.</text>
</comment>
<dbReference type="AlphaFoldDB" id="A0A1E4SYZ8"/>
<dbReference type="OrthoDB" id="10067343at2759"/>
<dbReference type="Pfam" id="PF23233">
    <property type="entry name" value="HAT_Syf1_CNRKL1_N"/>
    <property type="match status" value="1"/>
</dbReference>
<sequence length="849" mass="99623">MSPSNLLDYITDDDLVYEQAILKNPDELDPWLNYVKYKEGSSIESQFAVLNRAVNHLSRSYKLWMIYLRLRVSTVKSTEPTNSLDVHTVAKLFEKCLVTLDKFPVVWIEFLEFLLDYLPYFDVSYIRNTFNKALQSLTIIQHYQIWKLYLKFADTVGGQTSFVIYLRYSEFKLKLEDFQYYDQNEQHQLEEAIDYETLLHRLLETVTTPEQLDCIECLFDQLTKNSKFLVKLSISELELYVQYFDLLISIPKNDLQLAIYDEKIINFFNGIIIKFPDQLGKFIVKLANYWITRKEYIKAIEVFENGLSKANTMKDFTIIYDTYAEFEDSRLTKLANKVELLEKSTETNAELLSNMNMELEILFTRFENLMNRRKLLINDVLLRQNINNVQEWLNRITLYDEETELEKIIDCYVKAITSINPQRVPDPTDLLADLWIGYASIYEKNGDIQTARSIYNTASKVPFKNVDDLVKIWIEWTEMELRNDEFDQALVVIKKSVEIPKQVASKRVYYNDDELSPQLRIHKSTKLWNFYLDLVESSGELNSTCEVYDQIIRMKLATPLTILNYATFLQEHEHFEQSFKIYERGVSVFKYPSSYEIWNHYLTKMMEYQDKLSISVERIRDLFEQALEGCPKSLNKSLFLLYAHFEATKGSKSKSLQIYRKAIDNADNQTDMLELYKILLAKTAKLESIQATRPIYESALETLSVRTPGFIDIIIFGFVKVELSLKQLKRCREIFKYGSELVMKHSTKEEDREHIWELWKNFELENGSEITYKEMLRYRRHLENISKPILKTRGSTQVSDAAPVGFVASSEGPKVTTYTMGIDDDGSKSTKDADDLNNDQIELDLSDLE</sequence>
<evidence type="ECO:0000256" key="12">
    <source>
        <dbReference type="SAM" id="MobiDB-lite"/>
    </source>
</evidence>
<dbReference type="InterPro" id="IPR011990">
    <property type="entry name" value="TPR-like_helical_dom_sf"/>
</dbReference>
<name>A0A1E4SYZ8_9ASCO</name>
<feature type="compositionally biased region" description="Basic and acidic residues" evidence="12">
    <location>
        <begin position="825"/>
        <end position="834"/>
    </location>
</feature>
<dbReference type="InterPro" id="IPR045075">
    <property type="entry name" value="Syf1-like"/>
</dbReference>
<evidence type="ECO:0000256" key="5">
    <source>
        <dbReference type="ARBA" id="ARBA00022728"/>
    </source>
</evidence>
<dbReference type="InterPro" id="IPR056350">
    <property type="entry name" value="HAT_Syf1_central"/>
</dbReference>
<evidence type="ECO:0000256" key="7">
    <source>
        <dbReference type="ARBA" id="ARBA00023187"/>
    </source>
</evidence>
<protein>
    <recommendedName>
        <fullName evidence="10">Pre-mRNA-splicing factor SYF1</fullName>
    </recommendedName>
    <alternativeName>
        <fullName evidence="11">Pre-mRNA-splicing factor syf1</fullName>
    </alternativeName>
</protein>
<dbReference type="Pfam" id="PF23220">
    <property type="entry name" value="HAT_Syf1_M"/>
    <property type="match status" value="1"/>
</dbReference>
<keyword evidence="8" id="KW-0539">Nucleus</keyword>
<dbReference type="GO" id="GO:0000974">
    <property type="term" value="C:Prp19 complex"/>
    <property type="evidence" value="ECO:0007669"/>
    <property type="project" value="TreeGrafter"/>
</dbReference>
<reference evidence="17" key="1">
    <citation type="submission" date="2016-04" db="EMBL/GenBank/DDBJ databases">
        <title>Comparative genomics of biotechnologically important yeasts.</title>
        <authorList>
            <consortium name="DOE Joint Genome Institute"/>
            <person name="Riley R."/>
            <person name="Haridas S."/>
            <person name="Wolfe K.H."/>
            <person name="Lopes M.R."/>
            <person name="Hittinger C.T."/>
            <person name="Goker M."/>
            <person name="Salamov A."/>
            <person name="Wisecaver J."/>
            <person name="Long T.M."/>
            <person name="Aerts A.L."/>
            <person name="Barry K."/>
            <person name="Choi C."/>
            <person name="Clum A."/>
            <person name="Coughlan A.Y."/>
            <person name="Deshpande S."/>
            <person name="Douglass A.P."/>
            <person name="Hanson S.J."/>
            <person name="Klenk H.-P."/>
            <person name="Labutti K."/>
            <person name="Lapidus A."/>
            <person name="Lindquist E."/>
            <person name="Lipzen A."/>
            <person name="Meier-Kolthoff J.P."/>
            <person name="Ohm R.A."/>
            <person name="Otillar R.P."/>
            <person name="Pangilinan J."/>
            <person name="Peng Y."/>
            <person name="Rokas A."/>
            <person name="Rosa C.A."/>
            <person name="Scheuner C."/>
            <person name="Sibirny A.A."/>
            <person name="Slot J.C."/>
            <person name="Stielow J.B."/>
            <person name="Sun H."/>
            <person name="Kurtzman C.P."/>
            <person name="Blackwell M."/>
            <person name="Grigoriev I.V."/>
            <person name="Jeffries T.W."/>
        </authorList>
    </citation>
    <scope>NUCLEOTIDE SEQUENCE [LARGE SCALE GENOMIC DNA]</scope>
    <source>
        <strain evidence="17">NRRL YB-2248</strain>
    </source>
</reference>
<dbReference type="GO" id="GO:0071014">
    <property type="term" value="C:post-mRNA release spliceosomal complex"/>
    <property type="evidence" value="ECO:0007669"/>
    <property type="project" value="TreeGrafter"/>
</dbReference>
<comment type="function">
    <text evidence="9">Involved in pre-mRNA splicing and cell cycle progression.</text>
</comment>
<evidence type="ECO:0000256" key="1">
    <source>
        <dbReference type="ARBA" id="ARBA00004123"/>
    </source>
</evidence>
<dbReference type="PANTHER" id="PTHR11246:SF5">
    <property type="entry name" value="PRE-MRNA-SPLICING FACTOR SYF1"/>
    <property type="match status" value="1"/>
</dbReference>
<evidence type="ECO:0000256" key="3">
    <source>
        <dbReference type="ARBA" id="ARBA00011524"/>
    </source>
</evidence>
<dbReference type="EMBL" id="KV453855">
    <property type="protein sequence ID" value="ODV84700.1"/>
    <property type="molecule type" value="Genomic_DNA"/>
</dbReference>